<protein>
    <submittedName>
        <fullName evidence="1">Uncharacterized protein</fullName>
    </submittedName>
</protein>
<dbReference type="AlphaFoldDB" id="A0A0E0BJB1"/>
<evidence type="ECO:0000313" key="2">
    <source>
        <dbReference type="Proteomes" id="UP000026961"/>
    </source>
</evidence>
<name>A0A0E0BJB1_9ORYZ</name>
<sequence>MGQALWLMWRGEARGELGGLGAEDGILGVDSEEALGGEAKHGGDVRVVAAEVCHLCGEAIEVALLPHP</sequence>
<evidence type="ECO:0000313" key="1">
    <source>
        <dbReference type="EnsemblPlants" id="OGLUM11G13840.1"/>
    </source>
</evidence>
<organism evidence="1">
    <name type="scientific">Oryza glumipatula</name>
    <dbReference type="NCBI Taxonomy" id="40148"/>
    <lineage>
        <taxon>Eukaryota</taxon>
        <taxon>Viridiplantae</taxon>
        <taxon>Streptophyta</taxon>
        <taxon>Embryophyta</taxon>
        <taxon>Tracheophyta</taxon>
        <taxon>Spermatophyta</taxon>
        <taxon>Magnoliopsida</taxon>
        <taxon>Liliopsida</taxon>
        <taxon>Poales</taxon>
        <taxon>Poaceae</taxon>
        <taxon>BOP clade</taxon>
        <taxon>Oryzoideae</taxon>
        <taxon>Oryzeae</taxon>
        <taxon>Oryzinae</taxon>
        <taxon>Oryza</taxon>
    </lineage>
</organism>
<dbReference type="HOGENOM" id="CLU_2798047_0_0_1"/>
<proteinExistence type="predicted"/>
<keyword evidence="2" id="KW-1185">Reference proteome</keyword>
<reference evidence="1" key="1">
    <citation type="submission" date="2015-04" db="UniProtKB">
        <authorList>
            <consortium name="EnsemblPlants"/>
        </authorList>
    </citation>
    <scope>IDENTIFICATION</scope>
</reference>
<dbReference type="Proteomes" id="UP000026961">
    <property type="component" value="Chromosome 11"/>
</dbReference>
<reference evidence="1" key="2">
    <citation type="submission" date="2018-05" db="EMBL/GenBank/DDBJ databases">
        <title>OgluRS3 (Oryza glumaepatula Reference Sequence Version 3).</title>
        <authorList>
            <person name="Zhang J."/>
            <person name="Kudrna D."/>
            <person name="Lee S."/>
            <person name="Talag J."/>
            <person name="Welchert J."/>
            <person name="Wing R.A."/>
        </authorList>
    </citation>
    <scope>NUCLEOTIDE SEQUENCE [LARGE SCALE GENOMIC DNA]</scope>
</reference>
<dbReference type="Gramene" id="OGLUM11G13840.1">
    <property type="protein sequence ID" value="OGLUM11G13840.1"/>
    <property type="gene ID" value="OGLUM11G13840"/>
</dbReference>
<accession>A0A0E0BJB1</accession>
<dbReference type="EnsemblPlants" id="OGLUM11G13840.1">
    <property type="protein sequence ID" value="OGLUM11G13840.1"/>
    <property type="gene ID" value="OGLUM11G13840"/>
</dbReference>